<accession>A0A919VZ42</accession>
<reference evidence="2" key="1">
    <citation type="submission" date="2021-03" db="EMBL/GenBank/DDBJ databases">
        <title>Whole genome shotgun sequence of Actinoplanes consettensis NBRC 14913.</title>
        <authorList>
            <person name="Komaki H."/>
            <person name="Tamura T."/>
        </authorList>
    </citation>
    <scope>NUCLEOTIDE SEQUENCE</scope>
    <source>
        <strain evidence="2">NBRC 14913</strain>
    </source>
</reference>
<proteinExistence type="predicted"/>
<name>A0A919VZ42_9ACTN</name>
<dbReference type="AlphaFoldDB" id="A0A919VZ42"/>
<dbReference type="EMBL" id="BOQP01000063">
    <property type="protein sequence ID" value="GIM84337.1"/>
    <property type="molecule type" value="Genomic_DNA"/>
</dbReference>
<dbReference type="Proteomes" id="UP000680865">
    <property type="component" value="Unassembled WGS sequence"/>
</dbReference>
<protein>
    <submittedName>
        <fullName evidence="2">Uncharacterized protein</fullName>
    </submittedName>
</protein>
<feature type="compositionally biased region" description="Basic residues" evidence="1">
    <location>
        <begin position="7"/>
        <end position="19"/>
    </location>
</feature>
<feature type="region of interest" description="Disordered" evidence="1">
    <location>
        <begin position="1"/>
        <end position="40"/>
    </location>
</feature>
<evidence type="ECO:0000313" key="3">
    <source>
        <dbReference type="Proteomes" id="UP000680865"/>
    </source>
</evidence>
<evidence type="ECO:0000256" key="1">
    <source>
        <dbReference type="SAM" id="MobiDB-lite"/>
    </source>
</evidence>
<evidence type="ECO:0000313" key="2">
    <source>
        <dbReference type="EMBL" id="GIM84337.1"/>
    </source>
</evidence>
<comment type="caution">
    <text evidence="2">The sequence shown here is derived from an EMBL/GenBank/DDBJ whole genome shotgun (WGS) entry which is preliminary data.</text>
</comment>
<gene>
    <name evidence="2" type="ORF">Aco04nite_90970</name>
</gene>
<sequence length="154" mass="17417">MATNRSRPNRNSRLSRRNHHPDPHNPLTAVRIDTPSFPPPNPRWNDAANQEYRNHGGTHSAKYNSKIRNKCDGLFDDRIAVSIFRRLNCSSDALVVSIVTGWRFLGIGHTRIAMQVSCAMASRQPRVRLDLLRLVLGRPRFCPLRAGSDPGRSI</sequence>
<organism evidence="2 3">
    <name type="scientific">Winogradskya consettensis</name>
    <dbReference type="NCBI Taxonomy" id="113560"/>
    <lineage>
        <taxon>Bacteria</taxon>
        <taxon>Bacillati</taxon>
        <taxon>Actinomycetota</taxon>
        <taxon>Actinomycetes</taxon>
        <taxon>Micromonosporales</taxon>
        <taxon>Micromonosporaceae</taxon>
        <taxon>Winogradskya</taxon>
    </lineage>
</organism>
<keyword evidence="3" id="KW-1185">Reference proteome</keyword>